<evidence type="ECO:0000313" key="3">
    <source>
        <dbReference type="EMBL" id="HGU31474.1"/>
    </source>
</evidence>
<name>A0A7C4RQJ7_9BACT</name>
<comment type="caution">
    <text evidence="3">The sequence shown here is derived from an EMBL/GenBank/DDBJ whole genome shotgun (WGS) entry which is preliminary data.</text>
</comment>
<gene>
    <name evidence="3" type="ORF">ENS29_01300</name>
</gene>
<evidence type="ECO:0000259" key="2">
    <source>
        <dbReference type="Pfam" id="PF01558"/>
    </source>
</evidence>
<dbReference type="Pfam" id="PF01558">
    <property type="entry name" value="POR"/>
    <property type="match status" value="1"/>
</dbReference>
<dbReference type="InterPro" id="IPR019752">
    <property type="entry name" value="Pyrv/ketoisovalerate_OxRed_cat"/>
</dbReference>
<dbReference type="Gene3D" id="3.40.920.10">
    <property type="entry name" value="Pyruvate-ferredoxin oxidoreductase, PFOR, domain III"/>
    <property type="match status" value="1"/>
</dbReference>
<evidence type="ECO:0000256" key="1">
    <source>
        <dbReference type="ARBA" id="ARBA00023002"/>
    </source>
</evidence>
<dbReference type="SUPFAM" id="SSF53323">
    <property type="entry name" value="Pyruvate-ferredoxin oxidoreductase, PFOR, domain III"/>
    <property type="match status" value="1"/>
</dbReference>
<dbReference type="InterPro" id="IPR052198">
    <property type="entry name" value="IorB_Oxidoreductase"/>
</dbReference>
<dbReference type="GO" id="GO:0016903">
    <property type="term" value="F:oxidoreductase activity, acting on the aldehyde or oxo group of donors"/>
    <property type="evidence" value="ECO:0007669"/>
    <property type="project" value="InterPro"/>
</dbReference>
<dbReference type="EMBL" id="DSUH01000028">
    <property type="protein sequence ID" value="HGU31474.1"/>
    <property type="molecule type" value="Genomic_DNA"/>
</dbReference>
<dbReference type="AlphaFoldDB" id="A0A7C4RQJ7"/>
<feature type="domain" description="Pyruvate/ketoisovalerate oxidoreductase catalytic" evidence="2">
    <location>
        <begin position="54"/>
        <end position="218"/>
    </location>
</feature>
<organism evidence="3">
    <name type="scientific">Desulfatirhabdium butyrativorans</name>
    <dbReference type="NCBI Taxonomy" id="340467"/>
    <lineage>
        <taxon>Bacteria</taxon>
        <taxon>Pseudomonadati</taxon>
        <taxon>Thermodesulfobacteriota</taxon>
        <taxon>Desulfobacteria</taxon>
        <taxon>Desulfobacterales</taxon>
        <taxon>Desulfatirhabdiaceae</taxon>
        <taxon>Desulfatirhabdium</taxon>
    </lineage>
</organism>
<protein>
    <submittedName>
        <fullName evidence="3">Indolepyruvate oxidoreductase</fullName>
    </submittedName>
</protein>
<proteinExistence type="predicted"/>
<accession>A0A7C4RQJ7</accession>
<dbReference type="PANTHER" id="PTHR43854:SF1">
    <property type="entry name" value="INDOLEPYRUVATE OXIDOREDUCTASE SUBUNIT IORB"/>
    <property type="match status" value="1"/>
</dbReference>
<reference evidence="3" key="1">
    <citation type="journal article" date="2020" name="mSystems">
        <title>Genome- and Community-Level Interaction Insights into Carbon Utilization and Element Cycling Functions of Hydrothermarchaeota in Hydrothermal Sediment.</title>
        <authorList>
            <person name="Zhou Z."/>
            <person name="Liu Y."/>
            <person name="Xu W."/>
            <person name="Pan J."/>
            <person name="Luo Z.H."/>
            <person name="Li M."/>
        </authorList>
    </citation>
    <scope>NUCLEOTIDE SEQUENCE [LARGE SCALE GENOMIC DNA]</scope>
    <source>
        <strain evidence="3">SpSt-477</strain>
    </source>
</reference>
<sequence>MEPNGSGSIERCAATAGFACRSAPTRPWSFKHLLIWKGGIMRNKPVELVIAGVGGQGVLFVTGLLAEAAMKAGFDVLASETHGMAQRGGTVLSHLRVGDVKSPLVRTGSADAILVLRQDVLPVASVFLRPEGMAVVNAGRPVPPEEGRLMACIDAEPIAAAIGDFKTVNVIVLGFFLQQIERHPERLPMPVWRCADVREMLSTKRLKASGIEAFDRGYHELTS</sequence>
<dbReference type="InterPro" id="IPR002869">
    <property type="entry name" value="Pyrv_flavodox_OxRed_cen"/>
</dbReference>
<keyword evidence="1" id="KW-0560">Oxidoreductase</keyword>
<keyword evidence="3" id="KW-0670">Pyruvate</keyword>
<dbReference type="PANTHER" id="PTHR43854">
    <property type="entry name" value="INDOLEPYRUVATE OXIDOREDUCTASE SUBUNIT IORB"/>
    <property type="match status" value="1"/>
</dbReference>